<evidence type="ECO:0000259" key="8">
    <source>
        <dbReference type="PROSITE" id="PS51336"/>
    </source>
</evidence>
<keyword evidence="5" id="KW-0206">Cytoskeleton</keyword>
<evidence type="ECO:0000256" key="2">
    <source>
        <dbReference type="ARBA" id="ARBA00004245"/>
    </source>
</evidence>
<evidence type="ECO:0000313" key="10">
    <source>
        <dbReference type="Proteomes" id="UP001211065"/>
    </source>
</evidence>
<comment type="subcellular location">
    <subcellularLocation>
        <location evidence="1">Cell projection</location>
        <location evidence="1">Cilium</location>
    </subcellularLocation>
    <subcellularLocation>
        <location evidence="2">Cytoplasm</location>
        <location evidence="2">Cytoskeleton</location>
    </subcellularLocation>
</comment>
<evidence type="ECO:0000256" key="6">
    <source>
        <dbReference type="ARBA" id="ARBA00023273"/>
    </source>
</evidence>
<dbReference type="FunFam" id="2.30.29.170:FF:000004">
    <property type="entry name" value="EF-hand domain containing 2"/>
    <property type="match status" value="2"/>
</dbReference>
<dbReference type="PANTHER" id="PTHR12086">
    <property type="entry name" value="EF-HAND DOMAIN C-TERMINAL CONTAINING PROTEIN"/>
    <property type="match status" value="1"/>
</dbReference>
<evidence type="ECO:0000313" key="9">
    <source>
        <dbReference type="EMBL" id="KAJ3212008.1"/>
    </source>
</evidence>
<dbReference type="PANTHER" id="PTHR12086:SF11">
    <property type="entry name" value="EF-HAND DOMAIN-CONTAINING FAMILY MEMBER C2"/>
    <property type="match status" value="1"/>
</dbReference>
<keyword evidence="6" id="KW-0966">Cell projection</keyword>
<evidence type="ECO:0000256" key="4">
    <source>
        <dbReference type="ARBA" id="ARBA00022737"/>
    </source>
</evidence>
<name>A0AAD5XW57_9FUNG</name>
<keyword evidence="10" id="KW-1185">Reference proteome</keyword>
<proteinExistence type="predicted"/>
<feature type="region of interest" description="Disordered" evidence="7">
    <location>
        <begin position="308"/>
        <end position="329"/>
    </location>
</feature>
<accession>A0AAD5XW57</accession>
<dbReference type="InterPro" id="IPR040193">
    <property type="entry name" value="EFHC1/EFHC2/EFHB"/>
</dbReference>
<dbReference type="FunFam" id="2.30.29.170:FF:000001">
    <property type="entry name" value="EF-hand domain containing 1"/>
    <property type="match status" value="1"/>
</dbReference>
<feature type="compositionally biased region" description="Gly residues" evidence="7">
    <location>
        <begin position="316"/>
        <end position="329"/>
    </location>
</feature>
<keyword evidence="4" id="KW-0677">Repeat</keyword>
<keyword evidence="3" id="KW-0963">Cytoplasm</keyword>
<protein>
    <submittedName>
        <fullName evidence="9">EF-hand domain-containing member C2</fullName>
    </submittedName>
</protein>
<gene>
    <name evidence="9" type="primary">EFHC2</name>
    <name evidence="9" type="ORF">HK099_007869</name>
</gene>
<dbReference type="Gene3D" id="2.30.29.170">
    <property type="match status" value="3"/>
</dbReference>
<sequence length="593" mass="68761">MNIVPPSDVQQKLQASLPLLPGHNFNLEKHDLLNHRKSHAFDYCNEVSIFKKEAPGIGGNYLKGQKEDLVHTSVEIYPNFDGKAERVPAWVAFDRKVLRFYAYFQEAVHEKREEQYRVRKVNIYFYLEDDTIHVSEPRSANSGLPQGTLIRRHRVPKPEAVNGQHYIISDFNVGVEVTFYSITFKIVGCDQFTREFLTTNNIIPPVNSFTPQDPYTTYREELLSRMKPTRSYIPKTSLKKFLENDRRVLRFFCIWDDTNSVFGDVRQMVIHYYLSDDTIEIRECIPANSGRETNTLFLRRCKLPKRPSTISVHGSDGAGRGGGAAGGGGGGEDDFNPLDFYGETDLLIGSVLHLYGRPFVICDCDEFTKNYYRETYSLDLFDPVKFDLNPDENPKNLENANNYNFIDQEDLKFFQKQQEATSPSILVPNILIHTKDNKDVENLNNNLKFDFRRVLKYDGISLRFEAKLMSKSKIDRERRFIINLYPADDTISVFEPRQRNSGIIGGKFMEKGRNLKPDNKSYYHTFDFKIGEIITLHGHQFHLTDADEFAKKFMKEHPEIGDDDDMSLRLKKIESEKKLKEEKNKKVKKKVVF</sequence>
<dbReference type="AlphaFoldDB" id="A0AAD5XW57"/>
<feature type="domain" description="DM10" evidence="8">
    <location>
        <begin position="245"/>
        <end position="376"/>
    </location>
</feature>
<evidence type="ECO:0000256" key="3">
    <source>
        <dbReference type="ARBA" id="ARBA00022490"/>
    </source>
</evidence>
<dbReference type="EMBL" id="JADGJW010000800">
    <property type="protein sequence ID" value="KAJ3212008.1"/>
    <property type="molecule type" value="Genomic_DNA"/>
</dbReference>
<dbReference type="Proteomes" id="UP001211065">
    <property type="component" value="Unassembled WGS sequence"/>
</dbReference>
<dbReference type="InterPro" id="IPR006602">
    <property type="entry name" value="DM10_dom"/>
</dbReference>
<evidence type="ECO:0000256" key="7">
    <source>
        <dbReference type="SAM" id="MobiDB-lite"/>
    </source>
</evidence>
<reference evidence="9" key="1">
    <citation type="submission" date="2020-05" db="EMBL/GenBank/DDBJ databases">
        <title>Phylogenomic resolution of chytrid fungi.</title>
        <authorList>
            <person name="Stajich J.E."/>
            <person name="Amses K."/>
            <person name="Simmons R."/>
            <person name="Seto K."/>
            <person name="Myers J."/>
            <person name="Bonds A."/>
            <person name="Quandt C.A."/>
            <person name="Barry K."/>
            <person name="Liu P."/>
            <person name="Grigoriev I."/>
            <person name="Longcore J.E."/>
            <person name="James T.Y."/>
        </authorList>
    </citation>
    <scope>NUCLEOTIDE SEQUENCE</scope>
    <source>
        <strain evidence="9">JEL0476</strain>
    </source>
</reference>
<dbReference type="SMART" id="SM00676">
    <property type="entry name" value="DM10"/>
    <property type="match status" value="3"/>
</dbReference>
<feature type="domain" description="DM10" evidence="8">
    <location>
        <begin position="458"/>
        <end position="558"/>
    </location>
</feature>
<organism evidence="9 10">
    <name type="scientific">Clydaea vesicula</name>
    <dbReference type="NCBI Taxonomy" id="447962"/>
    <lineage>
        <taxon>Eukaryota</taxon>
        <taxon>Fungi</taxon>
        <taxon>Fungi incertae sedis</taxon>
        <taxon>Chytridiomycota</taxon>
        <taxon>Chytridiomycota incertae sedis</taxon>
        <taxon>Chytridiomycetes</taxon>
        <taxon>Lobulomycetales</taxon>
        <taxon>Lobulomycetaceae</taxon>
        <taxon>Clydaea</taxon>
    </lineage>
</organism>
<comment type="caution">
    <text evidence="9">The sequence shown here is derived from an EMBL/GenBank/DDBJ whole genome shotgun (WGS) entry which is preliminary data.</text>
</comment>
<dbReference type="GO" id="GO:0005929">
    <property type="term" value="C:cilium"/>
    <property type="evidence" value="ECO:0007669"/>
    <property type="project" value="UniProtKB-SubCell"/>
</dbReference>
<evidence type="ECO:0000256" key="5">
    <source>
        <dbReference type="ARBA" id="ARBA00023212"/>
    </source>
</evidence>
<dbReference type="Pfam" id="PF06565">
    <property type="entry name" value="DM10_dom"/>
    <property type="match status" value="3"/>
</dbReference>
<feature type="domain" description="DM10" evidence="8">
    <location>
        <begin position="94"/>
        <end position="201"/>
    </location>
</feature>
<evidence type="ECO:0000256" key="1">
    <source>
        <dbReference type="ARBA" id="ARBA00004138"/>
    </source>
</evidence>
<dbReference type="GO" id="GO:0005874">
    <property type="term" value="C:microtubule"/>
    <property type="evidence" value="ECO:0007669"/>
    <property type="project" value="TreeGrafter"/>
</dbReference>
<dbReference type="PROSITE" id="PS51336">
    <property type="entry name" value="DM10"/>
    <property type="match status" value="3"/>
</dbReference>